<dbReference type="InterPro" id="IPR038765">
    <property type="entry name" value="Papain-like_cys_pep_sf"/>
</dbReference>
<keyword evidence="3" id="KW-1185">Reference proteome</keyword>
<dbReference type="EMBL" id="CENE01000033">
    <property type="protein sequence ID" value="CEQ42712.1"/>
    <property type="molecule type" value="Genomic_DNA"/>
</dbReference>
<gene>
    <name evidence="2" type="primary">SPOSA6832_04555</name>
</gene>
<evidence type="ECO:0000313" key="2">
    <source>
        <dbReference type="EMBL" id="CEQ42712.1"/>
    </source>
</evidence>
<proteinExistence type="inferred from homology"/>
<comment type="similarity">
    <text evidence="1">Belongs to the arylamine N-acetyltransferase family.</text>
</comment>
<protein>
    <submittedName>
        <fullName evidence="2">SPOSA6832_04555-mRNA-1:cds</fullName>
    </submittedName>
</protein>
<dbReference type="Proteomes" id="UP000243876">
    <property type="component" value="Unassembled WGS sequence"/>
</dbReference>
<sequence length="333" mass="37445">MDGIPLDPYVQQVFSKEDAELYLDRICLPRSTLEQQASAELLETLMLAQLEHIPKDTSPLHVPEKQWDRPNTPIKLGSAFTGMPDAACSAINASFSAFLRVFGFRISELVGRTFKSLGNDPLTHADGWKWGTMTHELMVADWEGSGARYLIDGAWGPWALARPIKLVNGEELMGLNDYEAFRLVEEYLPLSPSQTQPIDRIPGWTLYRRITPPGQPVSFPITSDSPGFWSSQFHFHLISIPLLDMRLYHHFSASHELASFTAFWLVTKLIPGTGGARRSMMYAEKEGEGKKAKVYTTGGHEAKGSLEGRDVEWVEMETEPMKAYLKKEFGFGF</sequence>
<evidence type="ECO:0000313" key="3">
    <source>
        <dbReference type="Proteomes" id="UP000243876"/>
    </source>
</evidence>
<dbReference type="Pfam" id="PF00797">
    <property type="entry name" value="Acetyltransf_2"/>
    <property type="match status" value="1"/>
</dbReference>
<organism evidence="2 3">
    <name type="scientific">Sporidiobolus salmonicolor</name>
    <name type="common">Yeast-like fungus</name>
    <name type="synonym">Sporobolomyces salmonicolor</name>
    <dbReference type="NCBI Taxonomy" id="5005"/>
    <lineage>
        <taxon>Eukaryota</taxon>
        <taxon>Fungi</taxon>
        <taxon>Dikarya</taxon>
        <taxon>Basidiomycota</taxon>
        <taxon>Pucciniomycotina</taxon>
        <taxon>Microbotryomycetes</taxon>
        <taxon>Sporidiobolales</taxon>
        <taxon>Sporidiobolaceae</taxon>
        <taxon>Sporobolomyces</taxon>
    </lineage>
</organism>
<reference evidence="3" key="1">
    <citation type="submission" date="2015-02" db="EMBL/GenBank/DDBJ databases">
        <authorList>
            <person name="Gon?alves P."/>
        </authorList>
    </citation>
    <scope>NUCLEOTIDE SEQUENCE [LARGE SCALE GENOMIC DNA]</scope>
</reference>
<dbReference type="AlphaFoldDB" id="A0A0D6ERI5"/>
<dbReference type="InterPro" id="IPR001447">
    <property type="entry name" value="Arylamine_N-AcTrfase"/>
</dbReference>
<dbReference type="PANTHER" id="PTHR11786:SF0">
    <property type="entry name" value="ARYLAMINE N-ACETYLTRANSFERASE 4-RELATED"/>
    <property type="match status" value="1"/>
</dbReference>
<dbReference type="Gene3D" id="3.30.2140.20">
    <property type="match status" value="1"/>
</dbReference>
<dbReference type="GO" id="GO:0016407">
    <property type="term" value="F:acetyltransferase activity"/>
    <property type="evidence" value="ECO:0007669"/>
    <property type="project" value="InterPro"/>
</dbReference>
<accession>A0A0D6ERI5</accession>
<dbReference type="OrthoDB" id="10260017at2759"/>
<evidence type="ECO:0000256" key="1">
    <source>
        <dbReference type="ARBA" id="ARBA00006547"/>
    </source>
</evidence>
<dbReference type="InterPro" id="IPR053710">
    <property type="entry name" value="Arylamine_NAT_domain_sf"/>
</dbReference>
<dbReference type="SUPFAM" id="SSF54001">
    <property type="entry name" value="Cysteine proteinases"/>
    <property type="match status" value="1"/>
</dbReference>
<dbReference type="PANTHER" id="PTHR11786">
    <property type="entry name" value="N-HYDROXYARYLAMINE O-ACETYLTRANSFERASE"/>
    <property type="match status" value="1"/>
</dbReference>
<name>A0A0D6ERI5_SPOSA</name>